<protein>
    <submittedName>
        <fullName evidence="2">IS982 family transposase</fullName>
    </submittedName>
</protein>
<sequence>MERRIITVYCLIDEYLKLLGIKDDVRSSVSNAEILLIGYIAVSDFAGNYRKTHTYFQMIGCCKMVEYSRFIRRLNEMERIIEKLFMWLGDVFIKLEGSQIYSVDSFPVELCQITREKRCHLWRAPELKGFNASTCKFFYGLKVHMVVTTDKSPVRCYISHGSMHDVKAAYKLLPQRPSHSLAIGDKGYVSSKLTLFLASFGIDLSPLQRNNRQRENTKDYYAKRRIRKGVETAFSMITAKFGKVIKATSIGGFLTKLKLFLTAYSIDCFLKLPQDKQKLVFN</sequence>
<dbReference type="EMBL" id="DLUG01000233">
    <property type="protein sequence ID" value="DAB35654.1"/>
    <property type="molecule type" value="Genomic_DNA"/>
</dbReference>
<evidence type="ECO:0000259" key="1">
    <source>
        <dbReference type="Pfam" id="PF01609"/>
    </source>
</evidence>
<dbReference type="AlphaFoldDB" id="A0A2D3WD41"/>
<proteinExistence type="predicted"/>
<dbReference type="Pfam" id="PF01609">
    <property type="entry name" value="DDE_Tnp_1"/>
    <property type="match status" value="1"/>
</dbReference>
<feature type="domain" description="Transposase IS4-like" evidence="1">
    <location>
        <begin position="98"/>
        <end position="242"/>
    </location>
</feature>
<dbReference type="Proteomes" id="UP000231638">
    <property type="component" value="Unassembled WGS sequence"/>
</dbReference>
<accession>A0A2D3WD41</accession>
<dbReference type="InterPro" id="IPR002559">
    <property type="entry name" value="Transposase_11"/>
</dbReference>
<gene>
    <name evidence="2" type="ORF">CFH80_09045</name>
</gene>
<evidence type="ECO:0000313" key="2">
    <source>
        <dbReference type="EMBL" id="DAB35654.1"/>
    </source>
</evidence>
<dbReference type="GO" id="GO:0006313">
    <property type="term" value="P:DNA transposition"/>
    <property type="evidence" value="ECO:0007669"/>
    <property type="project" value="InterPro"/>
</dbReference>
<name>A0A2D3WD41_9BACT</name>
<organism evidence="2 3">
    <name type="scientific">Sulfurospirillum cavolei</name>
    <dbReference type="NCBI Taxonomy" id="366522"/>
    <lineage>
        <taxon>Bacteria</taxon>
        <taxon>Pseudomonadati</taxon>
        <taxon>Campylobacterota</taxon>
        <taxon>Epsilonproteobacteria</taxon>
        <taxon>Campylobacterales</taxon>
        <taxon>Sulfurospirillaceae</taxon>
        <taxon>Sulfurospirillum</taxon>
    </lineage>
</organism>
<dbReference type="GO" id="GO:0004803">
    <property type="term" value="F:transposase activity"/>
    <property type="evidence" value="ECO:0007669"/>
    <property type="project" value="InterPro"/>
</dbReference>
<dbReference type="NCBIfam" id="NF033520">
    <property type="entry name" value="transpos_IS982"/>
    <property type="match status" value="1"/>
</dbReference>
<reference evidence="2 3" key="1">
    <citation type="journal article" date="2017" name="Front. Microbiol.">
        <title>Comparative Genomic Analysis of the Class Epsilonproteobacteria and Proposed Reclassification to Epsilonbacteraeota (phyl. nov.).</title>
        <authorList>
            <person name="Waite D.W."/>
            <person name="Vanwonterghem I."/>
            <person name="Rinke C."/>
            <person name="Parks D.H."/>
            <person name="Zhang Y."/>
            <person name="Takai K."/>
            <person name="Sievert S.M."/>
            <person name="Simon J."/>
            <person name="Campbell B.J."/>
            <person name="Hanson T.E."/>
            <person name="Woyke T."/>
            <person name="Klotz M.G."/>
            <person name="Hugenholtz P."/>
        </authorList>
    </citation>
    <scope>NUCLEOTIDE SEQUENCE [LARGE SCALE GENOMIC DNA]</scope>
    <source>
        <strain evidence="2">UBA11420</strain>
    </source>
</reference>
<evidence type="ECO:0000313" key="3">
    <source>
        <dbReference type="Proteomes" id="UP000231638"/>
    </source>
</evidence>
<dbReference type="GO" id="GO:0003677">
    <property type="term" value="F:DNA binding"/>
    <property type="evidence" value="ECO:0007669"/>
    <property type="project" value="InterPro"/>
</dbReference>
<comment type="caution">
    <text evidence="2">The sequence shown here is derived from an EMBL/GenBank/DDBJ whole genome shotgun (WGS) entry which is preliminary data.</text>
</comment>